<feature type="compositionally biased region" description="Low complexity" evidence="3">
    <location>
        <begin position="192"/>
        <end position="201"/>
    </location>
</feature>
<reference evidence="4" key="2">
    <citation type="submission" date="2020-09" db="EMBL/GenBank/DDBJ databases">
        <authorList>
            <person name="Sun Q."/>
            <person name="Kim S."/>
        </authorList>
    </citation>
    <scope>NUCLEOTIDE SEQUENCE</scope>
    <source>
        <strain evidence="4">KCTC 23077</strain>
    </source>
</reference>
<name>A0A918T3W2_9GAMM</name>
<dbReference type="AlphaFoldDB" id="A0A918T3W2"/>
<dbReference type="RefSeq" id="WP_189457930.1">
    <property type="nucleotide sequence ID" value="NZ_BMYD01000008.1"/>
</dbReference>
<evidence type="ECO:0000256" key="2">
    <source>
        <dbReference type="PIRSR" id="PIRSR002884-1"/>
    </source>
</evidence>
<dbReference type="Proteomes" id="UP000646426">
    <property type="component" value="Unassembled WGS sequence"/>
</dbReference>
<keyword evidence="1" id="KW-0963">Cytoplasm</keyword>
<organism evidence="4 5">
    <name type="scientific">Cognatilysobacter bugurensis</name>
    <dbReference type="NCBI Taxonomy" id="543356"/>
    <lineage>
        <taxon>Bacteria</taxon>
        <taxon>Pseudomonadati</taxon>
        <taxon>Pseudomonadota</taxon>
        <taxon>Gammaproteobacteria</taxon>
        <taxon>Lysobacterales</taxon>
        <taxon>Lysobacteraceae</taxon>
        <taxon>Cognatilysobacter</taxon>
    </lineage>
</organism>
<dbReference type="Gene3D" id="1.10.287.500">
    <property type="entry name" value="Helix hairpin bin"/>
    <property type="match status" value="1"/>
</dbReference>
<dbReference type="PIRSF" id="PIRSF002884">
    <property type="entry name" value="CheZ"/>
    <property type="match status" value="1"/>
</dbReference>
<dbReference type="GO" id="GO:0050920">
    <property type="term" value="P:regulation of chemotaxis"/>
    <property type="evidence" value="ECO:0007669"/>
    <property type="project" value="InterPro"/>
</dbReference>
<evidence type="ECO:0000313" key="5">
    <source>
        <dbReference type="Proteomes" id="UP000646426"/>
    </source>
</evidence>
<evidence type="ECO:0000256" key="1">
    <source>
        <dbReference type="PIRNR" id="PIRNR002884"/>
    </source>
</evidence>
<dbReference type="GO" id="GO:0097588">
    <property type="term" value="P:archaeal or bacterial-type flagellum-dependent cell motility"/>
    <property type="evidence" value="ECO:0007669"/>
    <property type="project" value="UniProtKB-KW"/>
</dbReference>
<dbReference type="Pfam" id="PF04344">
    <property type="entry name" value="CheZ"/>
    <property type="match status" value="1"/>
</dbReference>
<protein>
    <recommendedName>
        <fullName evidence="1">Protein phosphatase CheZ</fullName>
        <ecNumber evidence="1">3.1.3.-</ecNumber>
    </recommendedName>
    <alternativeName>
        <fullName evidence="1">Chemotaxis protein CheZ</fullName>
    </alternativeName>
</protein>
<keyword evidence="1" id="KW-0378">Hydrolase</keyword>
<dbReference type="GO" id="GO:0005737">
    <property type="term" value="C:cytoplasm"/>
    <property type="evidence" value="ECO:0007669"/>
    <property type="project" value="UniProtKB-SubCell"/>
</dbReference>
<evidence type="ECO:0000256" key="3">
    <source>
        <dbReference type="SAM" id="MobiDB-lite"/>
    </source>
</evidence>
<dbReference type="InterPro" id="IPR007439">
    <property type="entry name" value="Chemotax_Pase_CheZ"/>
</dbReference>
<keyword evidence="5" id="KW-1185">Reference proteome</keyword>
<keyword evidence="1" id="KW-0145">Chemotaxis</keyword>
<comment type="function">
    <text evidence="1">Plays an important role in bacterial chemotaxis signal transduction pathway by accelerating the dephosphorylation of phosphorylated CheY (CheY-P).</text>
</comment>
<comment type="subunit">
    <text evidence="1">Homodimer.</text>
</comment>
<evidence type="ECO:0000313" key="4">
    <source>
        <dbReference type="EMBL" id="GHA90304.1"/>
    </source>
</evidence>
<feature type="region of interest" description="Disordered" evidence="3">
    <location>
        <begin position="180"/>
        <end position="201"/>
    </location>
</feature>
<accession>A0A918T3W2</accession>
<dbReference type="GO" id="GO:0009288">
    <property type="term" value="C:bacterial-type flagellum"/>
    <property type="evidence" value="ECO:0007669"/>
    <property type="project" value="InterPro"/>
</dbReference>
<keyword evidence="1" id="KW-0904">Protein phosphatase</keyword>
<dbReference type="EMBL" id="BMYD01000008">
    <property type="protein sequence ID" value="GHA90304.1"/>
    <property type="molecule type" value="Genomic_DNA"/>
</dbReference>
<proteinExistence type="inferred from homology"/>
<reference evidence="4" key="1">
    <citation type="journal article" date="2014" name="Int. J. Syst. Evol. Microbiol.">
        <title>Complete genome sequence of Corynebacterium casei LMG S-19264T (=DSM 44701T), isolated from a smear-ripened cheese.</title>
        <authorList>
            <consortium name="US DOE Joint Genome Institute (JGI-PGF)"/>
            <person name="Walter F."/>
            <person name="Albersmeier A."/>
            <person name="Kalinowski J."/>
            <person name="Ruckert C."/>
        </authorList>
    </citation>
    <scope>NUCLEOTIDE SEQUENCE</scope>
    <source>
        <strain evidence="4">KCTC 23077</strain>
    </source>
</reference>
<comment type="caution">
    <text evidence="4">The sequence shown here is derived from an EMBL/GenBank/DDBJ whole genome shotgun (WGS) entry which is preliminary data.</text>
</comment>
<gene>
    <name evidence="4" type="primary">cheZ</name>
    <name evidence="4" type="ORF">GCM10007067_30110</name>
</gene>
<sequence>MSAQLEIDADTALSAEGREDIIRRVRAALCALEHDDQSGFREHLDTLVEWRSQPLVQGLVRLARELGQAFGDNACGTGSLPEACTRLEHAVQVSEEASHRTMDMIDQIRDLLAKIPAPGGTDAAEAVTGIRMRLSEMTAAQGYQDLTGQIIKRVVDIVRCVHTASGGAMPEAAPLQLPAAASNSSKGFGPSVAGVDAAPAGQDDADDLLSSLGL</sequence>
<dbReference type="EC" id="3.1.3.-" evidence="1"/>
<keyword evidence="1" id="KW-0283">Flagellar rotation</keyword>
<comment type="subcellular location">
    <subcellularLocation>
        <location evidence="1">Cytoplasm</location>
    </subcellularLocation>
</comment>
<dbReference type="GO" id="GO:0004721">
    <property type="term" value="F:phosphoprotein phosphatase activity"/>
    <property type="evidence" value="ECO:0007669"/>
    <property type="project" value="UniProtKB-KW"/>
</dbReference>
<dbReference type="SUPFAM" id="SSF75708">
    <property type="entry name" value="Chemotaxis phosphatase CheZ"/>
    <property type="match status" value="1"/>
</dbReference>
<feature type="site" description="Enhances dephosphorylation of CheY-P" evidence="2">
    <location>
        <position position="149"/>
    </location>
</feature>
<dbReference type="GO" id="GO:0006935">
    <property type="term" value="P:chemotaxis"/>
    <property type="evidence" value="ECO:0007669"/>
    <property type="project" value="UniProtKB-KW"/>
</dbReference>
<comment type="similarity">
    <text evidence="1">Belongs to the CheZ family.</text>
</comment>